<feature type="compositionally biased region" description="Basic and acidic residues" evidence="1">
    <location>
        <begin position="453"/>
        <end position="469"/>
    </location>
</feature>
<dbReference type="EMBL" id="BKCJ010007516">
    <property type="protein sequence ID" value="GEU77649.1"/>
    <property type="molecule type" value="Genomic_DNA"/>
</dbReference>
<feature type="region of interest" description="Disordered" evidence="1">
    <location>
        <begin position="303"/>
        <end position="342"/>
    </location>
</feature>
<sequence>MTMDPPTRTRPRTRRRTTTCLRHPNSPATGLCALCLTDRLTTLDNNSSSTTKIISFPMSRRTRYHAGESSSSSAQPDLRRSKSVAVERIDAVITDQRRKSCDVRVSNNKLNDLFDFDDVDTRIYGSSGVRIESKNLEFSSIVEPVLEIFEDNEDDEISGIRVLDDDLCLRNDDIQFDDENDLMTMKEHIEIELQNKKANIWDKLRKWGRNGKKKDINNNNKSCVMDESNKMDYGLGRRSCDTAPRFSLDMNRLDDGRLSYDEHRASWDGYMIARTIPRLTPMLPIVDDVMLGGVDNRLVTRIKEESSSSGGSAKSSSGSCSLNTGSSSSSMKSSSSKTVGLEEGSKLVITEKELKDWHLRSVNVDNVKSAVNASIAARASVKNSDGDKKEMNSRWRKMSSLWSYKHKPNDKKNGDHIYENGAYVNRSNEMNGVQRRNSSARLVRNGSMAGSRNKSELHRNGVEGGRHSMSDIDSGLLKLYLSPFSKSRTKLPQSVAVDG</sequence>
<organism evidence="2">
    <name type="scientific">Tanacetum cinerariifolium</name>
    <name type="common">Dalmatian daisy</name>
    <name type="synonym">Chrysanthemum cinerariifolium</name>
    <dbReference type="NCBI Taxonomy" id="118510"/>
    <lineage>
        <taxon>Eukaryota</taxon>
        <taxon>Viridiplantae</taxon>
        <taxon>Streptophyta</taxon>
        <taxon>Embryophyta</taxon>
        <taxon>Tracheophyta</taxon>
        <taxon>Spermatophyta</taxon>
        <taxon>Magnoliopsida</taxon>
        <taxon>eudicotyledons</taxon>
        <taxon>Gunneridae</taxon>
        <taxon>Pentapetalae</taxon>
        <taxon>asterids</taxon>
        <taxon>campanulids</taxon>
        <taxon>Asterales</taxon>
        <taxon>Asteraceae</taxon>
        <taxon>Asteroideae</taxon>
        <taxon>Anthemideae</taxon>
        <taxon>Anthemidinae</taxon>
        <taxon>Tanacetum</taxon>
    </lineage>
</organism>
<dbReference type="AlphaFoldDB" id="A0A6L2MW52"/>
<protein>
    <submittedName>
        <fullName evidence="2">Uncharacterized protein</fullName>
    </submittedName>
</protein>
<dbReference type="PANTHER" id="PTHR31659:SF40">
    <property type="entry name" value="DUF740 DOMAIN-CONTAINING PROTEIN"/>
    <property type="match status" value="1"/>
</dbReference>
<dbReference type="PANTHER" id="PTHR31659">
    <property type="entry name" value="PROTEIN: UPF0503-LIKE PROTEIN, PUTATIVE (DUF740)-RELATED"/>
    <property type="match status" value="1"/>
</dbReference>
<proteinExistence type="predicted"/>
<evidence type="ECO:0000313" key="2">
    <source>
        <dbReference type="EMBL" id="GEU77649.1"/>
    </source>
</evidence>
<feature type="region of interest" description="Disordered" evidence="1">
    <location>
        <begin position="445"/>
        <end position="469"/>
    </location>
</feature>
<reference evidence="2" key="1">
    <citation type="journal article" date="2019" name="Sci. Rep.">
        <title>Draft genome of Tanacetum cinerariifolium, the natural source of mosquito coil.</title>
        <authorList>
            <person name="Yamashiro T."/>
            <person name="Shiraishi A."/>
            <person name="Satake H."/>
            <person name="Nakayama K."/>
        </authorList>
    </citation>
    <scope>NUCLEOTIDE SEQUENCE</scope>
</reference>
<name>A0A6L2MW52_TANCI</name>
<gene>
    <name evidence="2" type="ORF">Tci_049627</name>
</gene>
<evidence type="ECO:0000256" key="1">
    <source>
        <dbReference type="SAM" id="MobiDB-lite"/>
    </source>
</evidence>
<dbReference type="Pfam" id="PF05340">
    <property type="entry name" value="DUF740"/>
    <property type="match status" value="1"/>
</dbReference>
<accession>A0A6L2MW52</accession>
<comment type="caution">
    <text evidence="2">The sequence shown here is derived from an EMBL/GenBank/DDBJ whole genome shotgun (WGS) entry which is preliminary data.</text>
</comment>
<dbReference type="InterPro" id="IPR008004">
    <property type="entry name" value="OCTOPUS-like"/>
</dbReference>
<feature type="compositionally biased region" description="Low complexity" evidence="1">
    <location>
        <begin position="307"/>
        <end position="336"/>
    </location>
</feature>